<comment type="caution">
    <text evidence="2">The sequence shown here is derived from an EMBL/GenBank/DDBJ whole genome shotgun (WGS) entry which is preliminary data.</text>
</comment>
<dbReference type="KEGG" id="tve:TRV_00804"/>
<evidence type="ECO:0000313" key="3">
    <source>
        <dbReference type="Proteomes" id="UP000008383"/>
    </source>
</evidence>
<dbReference type="EMBL" id="ACYE01000050">
    <property type="protein sequence ID" value="EFE44389.1"/>
    <property type="molecule type" value="Genomic_DNA"/>
</dbReference>
<feature type="compositionally biased region" description="Basic residues" evidence="1">
    <location>
        <begin position="23"/>
        <end position="42"/>
    </location>
</feature>
<evidence type="ECO:0000313" key="2">
    <source>
        <dbReference type="EMBL" id="EFE44389.1"/>
    </source>
</evidence>
<evidence type="ECO:0000256" key="1">
    <source>
        <dbReference type="SAM" id="MobiDB-lite"/>
    </source>
</evidence>
<keyword evidence="3" id="KW-1185">Reference proteome</keyword>
<organism evidence="2 3">
    <name type="scientific">Trichophyton verrucosum (strain HKI 0517)</name>
    <dbReference type="NCBI Taxonomy" id="663202"/>
    <lineage>
        <taxon>Eukaryota</taxon>
        <taxon>Fungi</taxon>
        <taxon>Dikarya</taxon>
        <taxon>Ascomycota</taxon>
        <taxon>Pezizomycotina</taxon>
        <taxon>Eurotiomycetes</taxon>
        <taxon>Eurotiomycetidae</taxon>
        <taxon>Onygenales</taxon>
        <taxon>Arthrodermataceae</taxon>
        <taxon>Trichophyton</taxon>
    </lineage>
</organism>
<accession>D4D157</accession>
<feature type="region of interest" description="Disordered" evidence="1">
    <location>
        <begin position="23"/>
        <end position="84"/>
    </location>
</feature>
<reference evidence="3" key="1">
    <citation type="journal article" date="2011" name="Genome Biol.">
        <title>Comparative and functional genomics provide insights into the pathogenicity of dermatophytic fungi.</title>
        <authorList>
            <person name="Burmester A."/>
            <person name="Shelest E."/>
            <person name="Gloeckner G."/>
            <person name="Heddergott C."/>
            <person name="Schindler S."/>
            <person name="Staib P."/>
            <person name="Heidel A."/>
            <person name="Felder M."/>
            <person name="Petzold A."/>
            <person name="Szafranski K."/>
            <person name="Feuermann M."/>
            <person name="Pedruzzi I."/>
            <person name="Priebe S."/>
            <person name="Groth M."/>
            <person name="Winkler R."/>
            <person name="Li W."/>
            <person name="Kniemeyer O."/>
            <person name="Schroeckh V."/>
            <person name="Hertweck C."/>
            <person name="Hube B."/>
            <person name="White T.C."/>
            <person name="Platzer M."/>
            <person name="Guthke R."/>
            <person name="Heitman J."/>
            <person name="Woestemeyer J."/>
            <person name="Zipfel P.F."/>
            <person name="Monod M."/>
            <person name="Brakhage A.A."/>
        </authorList>
    </citation>
    <scope>NUCLEOTIDE SEQUENCE [LARGE SCALE GENOMIC DNA]</scope>
    <source>
        <strain evidence="3">HKI 0517</strain>
    </source>
</reference>
<feature type="compositionally biased region" description="Low complexity" evidence="1">
    <location>
        <begin position="117"/>
        <end position="127"/>
    </location>
</feature>
<sequence length="164" mass="19370">MGWDEMDGPLYIFHRLVKKRELKIKKKKKERKRVKGKKKNKGQRAPPDNPRGPVGDKRRRETKNGDGDARDENRRKAPKDESKKEVITYRSVCLPWRKSSAVRDPRQEGLGRRTRMSQNQSQSQSQSIMISDHITKTKETFFFFFFSSSSLPAYLFWLEDFFAN</sequence>
<dbReference type="GeneID" id="9580492"/>
<dbReference type="AlphaFoldDB" id="D4D157"/>
<feature type="region of interest" description="Disordered" evidence="1">
    <location>
        <begin position="98"/>
        <end position="127"/>
    </location>
</feature>
<dbReference type="RefSeq" id="XP_003025000.1">
    <property type="nucleotide sequence ID" value="XM_003024954.1"/>
</dbReference>
<feature type="compositionally biased region" description="Basic and acidic residues" evidence="1">
    <location>
        <begin position="54"/>
        <end position="84"/>
    </location>
</feature>
<dbReference type="Proteomes" id="UP000008383">
    <property type="component" value="Unassembled WGS sequence"/>
</dbReference>
<dbReference type="HOGENOM" id="CLU_1620264_0_0_1"/>
<proteinExistence type="predicted"/>
<feature type="compositionally biased region" description="Basic and acidic residues" evidence="1">
    <location>
        <begin position="101"/>
        <end position="111"/>
    </location>
</feature>
<name>D4D157_TRIVH</name>
<gene>
    <name evidence="2" type="ORF">TRV_00804</name>
</gene>
<protein>
    <submittedName>
        <fullName evidence="2">Uncharacterized protein</fullName>
    </submittedName>
</protein>